<dbReference type="OrthoDB" id="10331630at2759"/>
<dbReference type="AlphaFoldDB" id="A0A139AA90"/>
<dbReference type="Proteomes" id="UP000070544">
    <property type="component" value="Unassembled WGS sequence"/>
</dbReference>
<dbReference type="EMBL" id="KQ965776">
    <property type="protein sequence ID" value="KXS13647.1"/>
    <property type="molecule type" value="Genomic_DNA"/>
</dbReference>
<proteinExistence type="predicted"/>
<organism evidence="1 2">
    <name type="scientific">Gonapodya prolifera (strain JEL478)</name>
    <name type="common">Monoblepharis prolifera</name>
    <dbReference type="NCBI Taxonomy" id="1344416"/>
    <lineage>
        <taxon>Eukaryota</taxon>
        <taxon>Fungi</taxon>
        <taxon>Fungi incertae sedis</taxon>
        <taxon>Chytridiomycota</taxon>
        <taxon>Chytridiomycota incertae sedis</taxon>
        <taxon>Monoblepharidomycetes</taxon>
        <taxon>Monoblepharidales</taxon>
        <taxon>Gonapodyaceae</taxon>
        <taxon>Gonapodya</taxon>
    </lineage>
</organism>
<keyword evidence="2" id="KW-1185">Reference proteome</keyword>
<protein>
    <submittedName>
        <fullName evidence="1">Uncharacterized protein</fullName>
    </submittedName>
</protein>
<evidence type="ECO:0000313" key="2">
    <source>
        <dbReference type="Proteomes" id="UP000070544"/>
    </source>
</evidence>
<sequence length="239" mass="26174">MTSLVARVQPVVEGAVATAGEIGKKYIPEPYYTQGSEAAKSAITAAEKYAQGSYEAYQKTRADVEKKVTETRDLAVKTAQDSYATYVPTPVKQTVESTLATATQAREVAAKRVEGAQKAALDAQKFTLQKVDETKQFAISKAAEAQQVVTAKATEASQSAYKVAEPYIIPVQHKIVDLIKEYKLDERVTTIVKEYKLDQRAAEIVTFLEHRGIPVPKAVKEYLPIVSQPEEPKVTNGAH</sequence>
<name>A0A139AA90_GONPJ</name>
<reference evidence="1 2" key="1">
    <citation type="journal article" date="2015" name="Genome Biol. Evol.">
        <title>Phylogenomic analyses indicate that early fungi evolved digesting cell walls of algal ancestors of land plants.</title>
        <authorList>
            <person name="Chang Y."/>
            <person name="Wang S."/>
            <person name="Sekimoto S."/>
            <person name="Aerts A.L."/>
            <person name="Choi C."/>
            <person name="Clum A."/>
            <person name="LaButti K.M."/>
            <person name="Lindquist E.A."/>
            <person name="Yee Ngan C."/>
            <person name="Ohm R.A."/>
            <person name="Salamov A.A."/>
            <person name="Grigoriev I.V."/>
            <person name="Spatafora J.W."/>
            <person name="Berbee M.L."/>
        </authorList>
    </citation>
    <scope>NUCLEOTIDE SEQUENCE [LARGE SCALE GENOMIC DNA]</scope>
    <source>
        <strain evidence="1 2">JEL478</strain>
    </source>
</reference>
<gene>
    <name evidence="1" type="ORF">M427DRAFT_146474</name>
</gene>
<accession>A0A139AA90</accession>
<evidence type="ECO:0000313" key="1">
    <source>
        <dbReference type="EMBL" id="KXS13647.1"/>
    </source>
</evidence>